<gene>
    <name evidence="2" type="ORF">GII31_15975</name>
</gene>
<proteinExistence type="predicted"/>
<evidence type="ECO:0000313" key="2">
    <source>
        <dbReference type="EMBL" id="QHN36146.1"/>
    </source>
</evidence>
<reference evidence="2" key="1">
    <citation type="journal article" date="2021" name="Nat. Microbiol.">
        <title>Cocultivation of an ultrasmall environmental parasitic bacterium with lytic ability against bacteria associated with wastewater foams.</title>
        <authorList>
            <person name="Batinovic S."/>
            <person name="Rose J.J.A."/>
            <person name="Ratcliffe J."/>
            <person name="Seviour R.J."/>
            <person name="Petrovski S."/>
        </authorList>
    </citation>
    <scope>NUCLEOTIDE SEQUENCE</scope>
    <source>
        <strain evidence="2">CON9</strain>
    </source>
</reference>
<dbReference type="Proteomes" id="UP001059836">
    <property type="component" value="Chromosome"/>
</dbReference>
<sequence length="244" mass="26868">MTVRHTTRRDIDHRDTSTPTHAALRARQRRWPARTEPIIYDQTEQRARRRNRLPVALDGRFDLAVEVAAILGPVAEVVAAEPSPGAYLAPADEVIDATFAAVSTLADLLADRGARGQLDAVRPDDRGRARRALRALAPRPNRPTLTRDDLAGGSWAATLADMARPFAEPLADYLGRVVSPDGEPSAVSDTVVEALRGIDRAALSLTRRAERAAFYRRECATSTPRSEADQHRETLRELGIEVER</sequence>
<accession>A0ABX6ILZ7</accession>
<protein>
    <submittedName>
        <fullName evidence="2">Uncharacterized protein</fullName>
    </submittedName>
</protein>
<name>A0ABX6ILZ7_9ACTN</name>
<evidence type="ECO:0000313" key="3">
    <source>
        <dbReference type="Proteomes" id="UP001059836"/>
    </source>
</evidence>
<keyword evidence="3" id="KW-1185">Reference proteome</keyword>
<dbReference type="EMBL" id="CP045809">
    <property type="protein sequence ID" value="QHN36146.1"/>
    <property type="molecule type" value="Genomic_DNA"/>
</dbReference>
<evidence type="ECO:0000256" key="1">
    <source>
        <dbReference type="SAM" id="MobiDB-lite"/>
    </source>
</evidence>
<dbReference type="RefSeq" id="WP_260840033.1">
    <property type="nucleotide sequence ID" value="NZ_CP045809.1"/>
</dbReference>
<organism evidence="2 3">
    <name type="scientific">Gordonia pseudamarae</name>
    <dbReference type="NCBI Taxonomy" id="2831662"/>
    <lineage>
        <taxon>Bacteria</taxon>
        <taxon>Bacillati</taxon>
        <taxon>Actinomycetota</taxon>
        <taxon>Actinomycetes</taxon>
        <taxon>Mycobacteriales</taxon>
        <taxon>Gordoniaceae</taxon>
        <taxon>Gordonia</taxon>
    </lineage>
</organism>
<feature type="region of interest" description="Disordered" evidence="1">
    <location>
        <begin position="1"/>
        <end position="29"/>
    </location>
</feature>